<sequence>MKNNRCYEFKYVIRFSKSTNLEIFSPSYKHGSICINYHYLAVSAYVAKRKASGKTYLFTMRNGKLVTKSSYRKMWERIIRRMQEVCSDQIVDLTAHVFRHNYCTNLCYQIPTVSIKRIAQLLGDTEKMVLDVYNHIILEKEDAAAAVNNAINF</sequence>
<reference evidence="3 4" key="1">
    <citation type="journal article" date="2019" name="Nat. Med.">
        <title>A library of human gut bacterial isolates paired with longitudinal multiomics data enables mechanistic microbiome research.</title>
        <authorList>
            <person name="Poyet M."/>
            <person name="Groussin M."/>
            <person name="Gibbons S.M."/>
            <person name="Avila-Pacheco J."/>
            <person name="Jiang X."/>
            <person name="Kearney S.M."/>
            <person name="Perrotta A.R."/>
            <person name="Berdy B."/>
            <person name="Zhao S."/>
            <person name="Lieberman T.D."/>
            <person name="Swanson P.K."/>
            <person name="Smith M."/>
            <person name="Roesemann S."/>
            <person name="Alexander J.E."/>
            <person name="Rich S.A."/>
            <person name="Livny J."/>
            <person name="Vlamakis H."/>
            <person name="Clish C."/>
            <person name="Bullock K."/>
            <person name="Deik A."/>
            <person name="Scott J."/>
            <person name="Pierce K.A."/>
            <person name="Xavier R.J."/>
            <person name="Alm E.J."/>
        </authorList>
    </citation>
    <scope>NUCLEOTIDE SEQUENCE [LARGE SCALE GENOMIC DNA]</scope>
    <source>
        <strain evidence="3 4">BIOML-A3</strain>
    </source>
</reference>
<dbReference type="GO" id="GO:0006310">
    <property type="term" value="P:DNA recombination"/>
    <property type="evidence" value="ECO:0007669"/>
    <property type="project" value="UniProtKB-KW"/>
</dbReference>
<organism evidence="3 4">
    <name type="scientific">Eubacterium ramulus</name>
    <dbReference type="NCBI Taxonomy" id="39490"/>
    <lineage>
        <taxon>Bacteria</taxon>
        <taxon>Bacillati</taxon>
        <taxon>Bacillota</taxon>
        <taxon>Clostridia</taxon>
        <taxon>Eubacteriales</taxon>
        <taxon>Eubacteriaceae</taxon>
        <taxon>Eubacterium</taxon>
    </lineage>
</organism>
<proteinExistence type="predicted"/>
<keyword evidence="1" id="KW-0233">DNA recombination</keyword>
<dbReference type="EMBL" id="WKRA01000013">
    <property type="protein sequence ID" value="MSD16268.1"/>
    <property type="molecule type" value="Genomic_DNA"/>
</dbReference>
<gene>
    <name evidence="3" type="ORF">GKE72_09340</name>
</gene>
<dbReference type="SUPFAM" id="SSF56349">
    <property type="entry name" value="DNA breaking-rejoining enzymes"/>
    <property type="match status" value="1"/>
</dbReference>
<evidence type="ECO:0000313" key="4">
    <source>
        <dbReference type="Proteomes" id="UP000431304"/>
    </source>
</evidence>
<dbReference type="InterPro" id="IPR011010">
    <property type="entry name" value="DNA_brk_join_enz"/>
</dbReference>
<dbReference type="RefSeq" id="WP_154314682.1">
    <property type="nucleotide sequence ID" value="NZ_WKRA01000013.1"/>
</dbReference>
<evidence type="ECO:0000256" key="1">
    <source>
        <dbReference type="ARBA" id="ARBA00023172"/>
    </source>
</evidence>
<dbReference type="AlphaFoldDB" id="A0A844E3Z4"/>
<dbReference type="Pfam" id="PF00589">
    <property type="entry name" value="Phage_integrase"/>
    <property type="match status" value="1"/>
</dbReference>
<dbReference type="Gene3D" id="1.10.443.10">
    <property type="entry name" value="Intergrase catalytic core"/>
    <property type="match status" value="1"/>
</dbReference>
<evidence type="ECO:0000259" key="2">
    <source>
        <dbReference type="Pfam" id="PF00589"/>
    </source>
</evidence>
<dbReference type="GO" id="GO:0015074">
    <property type="term" value="P:DNA integration"/>
    <property type="evidence" value="ECO:0007669"/>
    <property type="project" value="InterPro"/>
</dbReference>
<feature type="domain" description="Tyr recombinase" evidence="2">
    <location>
        <begin position="42"/>
        <end position="135"/>
    </location>
</feature>
<name>A0A844E3Z4_EUBRA</name>
<evidence type="ECO:0000313" key="3">
    <source>
        <dbReference type="EMBL" id="MSD16268.1"/>
    </source>
</evidence>
<dbReference type="InterPro" id="IPR002104">
    <property type="entry name" value="Integrase_catalytic"/>
</dbReference>
<accession>A0A844E3Z4</accession>
<protein>
    <submittedName>
        <fullName evidence="3">Tyrosine-type recombinase/integrase</fullName>
    </submittedName>
</protein>
<comment type="caution">
    <text evidence="3">The sequence shown here is derived from an EMBL/GenBank/DDBJ whole genome shotgun (WGS) entry which is preliminary data.</text>
</comment>
<dbReference type="InterPro" id="IPR013762">
    <property type="entry name" value="Integrase-like_cat_sf"/>
</dbReference>
<dbReference type="GO" id="GO:0003677">
    <property type="term" value="F:DNA binding"/>
    <property type="evidence" value="ECO:0007669"/>
    <property type="project" value="InterPro"/>
</dbReference>
<dbReference type="Proteomes" id="UP000431304">
    <property type="component" value="Unassembled WGS sequence"/>
</dbReference>